<accession>X1GJK0</accession>
<evidence type="ECO:0000256" key="2">
    <source>
        <dbReference type="ARBA" id="ARBA00022448"/>
    </source>
</evidence>
<dbReference type="PROSITE" id="PS50928">
    <property type="entry name" value="ABC_TM1"/>
    <property type="match status" value="1"/>
</dbReference>
<dbReference type="SUPFAM" id="SSF161098">
    <property type="entry name" value="MetI-like"/>
    <property type="match status" value="1"/>
</dbReference>
<comment type="subcellular location">
    <subcellularLocation>
        <location evidence="1">Cell membrane</location>
        <topology evidence="1">Multi-pass membrane protein</topology>
    </subcellularLocation>
</comment>
<evidence type="ECO:0000256" key="5">
    <source>
        <dbReference type="ARBA" id="ARBA00022989"/>
    </source>
</evidence>
<evidence type="ECO:0000256" key="7">
    <source>
        <dbReference type="SAM" id="Phobius"/>
    </source>
</evidence>
<dbReference type="CDD" id="cd06261">
    <property type="entry name" value="TM_PBP2"/>
    <property type="match status" value="1"/>
</dbReference>
<feature type="transmembrane region" description="Helical" evidence="7">
    <location>
        <begin position="83"/>
        <end position="103"/>
    </location>
</feature>
<reference evidence="9" key="1">
    <citation type="journal article" date="2014" name="Front. Microbiol.">
        <title>High frequency of phylogenetically diverse reductive dehalogenase-homologous genes in deep subseafloor sedimentary metagenomes.</title>
        <authorList>
            <person name="Kawai M."/>
            <person name="Futagami T."/>
            <person name="Toyoda A."/>
            <person name="Takaki Y."/>
            <person name="Nishi S."/>
            <person name="Hori S."/>
            <person name="Arai W."/>
            <person name="Tsubouchi T."/>
            <person name="Morono Y."/>
            <person name="Uchiyama I."/>
            <person name="Ito T."/>
            <person name="Fujiyama A."/>
            <person name="Inagaki F."/>
            <person name="Takami H."/>
        </authorList>
    </citation>
    <scope>NUCLEOTIDE SEQUENCE</scope>
    <source>
        <strain evidence="9">Expedition CK06-06</strain>
    </source>
</reference>
<evidence type="ECO:0000313" key="9">
    <source>
        <dbReference type="EMBL" id="GAH58091.1"/>
    </source>
</evidence>
<protein>
    <recommendedName>
        <fullName evidence="8">ABC transmembrane type-1 domain-containing protein</fullName>
    </recommendedName>
</protein>
<organism evidence="9">
    <name type="scientific">marine sediment metagenome</name>
    <dbReference type="NCBI Taxonomy" id="412755"/>
    <lineage>
        <taxon>unclassified sequences</taxon>
        <taxon>metagenomes</taxon>
        <taxon>ecological metagenomes</taxon>
    </lineage>
</organism>
<dbReference type="GO" id="GO:0055085">
    <property type="term" value="P:transmembrane transport"/>
    <property type="evidence" value="ECO:0007669"/>
    <property type="project" value="InterPro"/>
</dbReference>
<dbReference type="GO" id="GO:0005886">
    <property type="term" value="C:plasma membrane"/>
    <property type="evidence" value="ECO:0007669"/>
    <property type="project" value="UniProtKB-SubCell"/>
</dbReference>
<feature type="domain" description="ABC transmembrane type-1" evidence="8">
    <location>
        <begin position="46"/>
        <end position="258"/>
    </location>
</feature>
<dbReference type="PANTHER" id="PTHR30193">
    <property type="entry name" value="ABC TRANSPORTER PERMEASE PROTEIN"/>
    <property type="match status" value="1"/>
</dbReference>
<gene>
    <name evidence="9" type="ORF">S03H2_36715</name>
</gene>
<evidence type="ECO:0000256" key="6">
    <source>
        <dbReference type="ARBA" id="ARBA00023136"/>
    </source>
</evidence>
<name>X1GJK0_9ZZZZ</name>
<keyword evidence="5 7" id="KW-1133">Transmembrane helix</keyword>
<feature type="transmembrane region" description="Helical" evidence="7">
    <location>
        <begin position="45"/>
        <end position="71"/>
    </location>
</feature>
<keyword evidence="3" id="KW-1003">Cell membrane</keyword>
<proteinExistence type="predicted"/>
<feature type="transmembrane region" description="Helical" evidence="7">
    <location>
        <begin position="132"/>
        <end position="154"/>
    </location>
</feature>
<dbReference type="Pfam" id="PF00528">
    <property type="entry name" value="BPD_transp_1"/>
    <property type="match status" value="1"/>
</dbReference>
<feature type="transmembrane region" description="Helical" evidence="7">
    <location>
        <begin position="189"/>
        <end position="211"/>
    </location>
</feature>
<evidence type="ECO:0000259" key="8">
    <source>
        <dbReference type="PROSITE" id="PS50928"/>
    </source>
</evidence>
<feature type="transmembrane region" description="Helical" evidence="7">
    <location>
        <begin position="237"/>
        <end position="259"/>
    </location>
</feature>
<evidence type="ECO:0000256" key="3">
    <source>
        <dbReference type="ARBA" id="ARBA00022475"/>
    </source>
</evidence>
<dbReference type="AlphaFoldDB" id="X1GJK0"/>
<keyword evidence="6 7" id="KW-0472">Membrane</keyword>
<keyword evidence="2" id="KW-0813">Transport</keyword>
<dbReference type="EMBL" id="BARU01022548">
    <property type="protein sequence ID" value="GAH58091.1"/>
    <property type="molecule type" value="Genomic_DNA"/>
</dbReference>
<comment type="caution">
    <text evidence="9">The sequence shown here is derived from an EMBL/GenBank/DDBJ whole genome shotgun (WGS) entry which is preliminary data.</text>
</comment>
<dbReference type="InterPro" id="IPR000515">
    <property type="entry name" value="MetI-like"/>
</dbReference>
<keyword evidence="4 7" id="KW-0812">Transmembrane</keyword>
<evidence type="ECO:0000256" key="1">
    <source>
        <dbReference type="ARBA" id="ARBA00004651"/>
    </source>
</evidence>
<dbReference type="InterPro" id="IPR051393">
    <property type="entry name" value="ABC_transporter_permease"/>
</dbReference>
<dbReference type="Gene3D" id="1.10.3720.10">
    <property type="entry name" value="MetI-like"/>
    <property type="match status" value="1"/>
</dbReference>
<evidence type="ECO:0000256" key="4">
    <source>
        <dbReference type="ARBA" id="ARBA00022692"/>
    </source>
</evidence>
<sequence length="264" mass="29939">FFLFPILYSFFISFHSWSTLSSPSYVGLENYRDIFFSSHLYFWNSMKNTVCYVGIVVPSVVVLALIVAVLVNMRTGLQNFFKVLYFMPVICSAIVVGIIWKWIYSGDIGVLNYFLDLFHLPTKVWLGDTQTALGAVAIVGIWQSVGYYMIIYLAGLQSIPSQLYEAAKVDGASEFQNFIFITLPMLRPIILLVLILTTIFAFQAFGVIYIMTYGGPVRSTNTVVWKIYISAFTNFNFGYAAAMAFTLFLVIFAISMVQLKYFKS</sequence>
<dbReference type="PANTHER" id="PTHR30193:SF37">
    <property type="entry name" value="INNER MEMBRANE ABC TRANSPORTER PERMEASE PROTEIN YCJO"/>
    <property type="match status" value="1"/>
</dbReference>
<feature type="non-terminal residue" evidence="9">
    <location>
        <position position="1"/>
    </location>
</feature>
<dbReference type="InterPro" id="IPR035906">
    <property type="entry name" value="MetI-like_sf"/>
</dbReference>